<dbReference type="GO" id="GO:0004386">
    <property type="term" value="F:helicase activity"/>
    <property type="evidence" value="ECO:0007669"/>
    <property type="project" value="UniProtKB-KW"/>
</dbReference>
<dbReference type="EMBL" id="AP007255">
    <property type="protein sequence ID" value="BAE49225.1"/>
    <property type="molecule type" value="Genomic_DNA"/>
</dbReference>
<evidence type="ECO:0000259" key="1">
    <source>
        <dbReference type="Pfam" id="PF12705"/>
    </source>
</evidence>
<keyword evidence="3" id="KW-1185">Reference proteome</keyword>
<dbReference type="InterPro" id="IPR014153">
    <property type="entry name" value="Ds_break_AddB"/>
</dbReference>
<feature type="domain" description="PD-(D/E)XK endonuclease-like" evidence="1">
    <location>
        <begin position="704"/>
        <end position="932"/>
    </location>
</feature>
<accession>Q2WAA0</accession>
<evidence type="ECO:0000313" key="3">
    <source>
        <dbReference type="Proteomes" id="UP000007058"/>
    </source>
</evidence>
<organism evidence="2 3">
    <name type="scientific">Paramagnetospirillum magneticum (strain ATCC 700264 / AMB-1)</name>
    <name type="common">Magnetospirillum magneticum</name>
    <dbReference type="NCBI Taxonomy" id="342108"/>
    <lineage>
        <taxon>Bacteria</taxon>
        <taxon>Pseudomonadati</taxon>
        <taxon>Pseudomonadota</taxon>
        <taxon>Alphaproteobacteria</taxon>
        <taxon>Rhodospirillales</taxon>
        <taxon>Magnetospirillaceae</taxon>
        <taxon>Paramagnetospirillum</taxon>
    </lineage>
</organism>
<name>Q2WAA0_PARM1</name>
<sequence>MPPMTQVFTIPPGAAFVDTLAAQLLAEAGGDPLALADMEILLPTRRACRAMSDAFLRLSGGRPLLLPRLRPLGDMDEEELELSGADPLDLPPAVSPTERVLILARLILTAAQAQKGHVPSPDQAVRLASELAKLLDAVQVERLDFAGLAKLVPEDYADHWQLTLKFLTILTEAWPRILAERGTLDPEDRLNRVMAAQIEAWRVRPPRHKVIAAGSTGSRPATADLLAAVAALPAGRVVLAGLDRAMDEASWAALDPAHPQYGLKALLARLGVERHGVRPLTSDVDLRQDRVRLLAEALRPAATCEAWRDLPALDARVLDGVWRLEAPTPREEAGAIALMMRRELDRPGHTAALVTPDRGLARRVAGELERWGIRIDDSAGRPLGLNEPGAFLRLAVEMVADEFSPHALLACLKHPLAAGGMETGAFRALVRRLERLNLRGPRPAPGVAGLRQAVKDRRLSSWLADLETMAAPLADRLKADEGSLADLLRAHMEFAEWLAGDDLLPGPARLWRGEAGEAAARFAADLAAAAPALGDLAGHCYPALFDELMGAVAVRSAWDHHPRLFIWGPLEARLQHADLLILGGLNEGTWPAPPEADPWMSRPMQAAFGLAPPERRIGLSAHDFAQGFAAPRVVLSRSSRVDGTPTVPSRWLMRLDAVMKGSGLAFDQDAGQWLDWHALLDRPERWTRPEIPAPAPPVSARPRRLSVTEIETWMRDPYAIYAKHVLRLRALDPIDADPGAAEYGSMVHEALELFLEAWPRDLPGDPQGELLRIGREVFEAKVTSPALWAFWWPRFDSVARWVAAKEVARRPGVARVHAEAGGALEIEAPAGPFTLTAKADRLDEMKDGTLALIDYKTGTPPRAREVAAGFAPQLPLEAVIARHGGFGGVRAAEVSELLYWQLKGGAQGGEERAAGGDAATLAAEALEGLHALVAVFDDPATPYAARPHPEHAPKYSDYLHLARVREWASGGDGEE</sequence>
<dbReference type="KEGG" id="mag:amb0421"/>
<dbReference type="STRING" id="342108.amb0421"/>
<dbReference type="InterPro" id="IPR038726">
    <property type="entry name" value="PDDEXK_AddAB-type"/>
</dbReference>
<dbReference type="HOGENOM" id="CLU_012377_0_0_5"/>
<keyword evidence="2" id="KW-0347">Helicase</keyword>
<reference evidence="2 3" key="1">
    <citation type="journal article" date="2005" name="DNA Res.">
        <title>Complete genome sequence of the facultative anaerobic magnetotactic bacterium Magnetospirillum sp. strain AMB-1.</title>
        <authorList>
            <person name="Matsunaga T."/>
            <person name="Okamura Y."/>
            <person name="Fukuda Y."/>
            <person name="Wahyudi A.T."/>
            <person name="Murase Y."/>
            <person name="Takeyama H."/>
        </authorList>
    </citation>
    <scope>NUCLEOTIDE SEQUENCE [LARGE SCALE GENOMIC DNA]</scope>
    <source>
        <strain evidence="3">ATCC 700264 / AMB-1</strain>
    </source>
</reference>
<proteinExistence type="predicted"/>
<keyword evidence="2" id="KW-0378">Hydrolase</keyword>
<dbReference type="NCBIfam" id="TIGR02786">
    <property type="entry name" value="addB_alphas"/>
    <property type="match status" value="1"/>
</dbReference>
<dbReference type="Pfam" id="PF12705">
    <property type="entry name" value="PDDEXK_1"/>
    <property type="match status" value="1"/>
</dbReference>
<gene>
    <name evidence="2" type="ordered locus">amb0421</name>
</gene>
<dbReference type="Proteomes" id="UP000007058">
    <property type="component" value="Chromosome"/>
</dbReference>
<protein>
    <submittedName>
        <fullName evidence="2">Inactivated superfamily I helicase</fullName>
    </submittedName>
</protein>
<dbReference type="InterPro" id="IPR027417">
    <property type="entry name" value="P-loop_NTPase"/>
</dbReference>
<keyword evidence="2" id="KW-0067">ATP-binding</keyword>
<evidence type="ECO:0000313" key="2">
    <source>
        <dbReference type="EMBL" id="BAE49225.1"/>
    </source>
</evidence>
<dbReference type="SUPFAM" id="SSF52540">
    <property type="entry name" value="P-loop containing nucleoside triphosphate hydrolases"/>
    <property type="match status" value="1"/>
</dbReference>
<keyword evidence="2" id="KW-0547">Nucleotide-binding</keyword>
<dbReference type="AlphaFoldDB" id="Q2WAA0"/>